<dbReference type="InterPro" id="IPR050415">
    <property type="entry name" value="MRET"/>
</dbReference>
<evidence type="ECO:0000256" key="3">
    <source>
        <dbReference type="ARBA" id="ARBA00022714"/>
    </source>
</evidence>
<dbReference type="AlphaFoldDB" id="A0A1D8IRD5"/>
<dbReference type="PANTHER" id="PTHR47354">
    <property type="entry name" value="NADH OXIDOREDUCTASE HCR"/>
    <property type="match status" value="1"/>
</dbReference>
<keyword evidence="3" id="KW-0001">2Fe-2S</keyword>
<dbReference type="PANTHER" id="PTHR47354:SF6">
    <property type="entry name" value="NADH OXIDOREDUCTASE HCR"/>
    <property type="match status" value="1"/>
</dbReference>
<protein>
    <recommendedName>
        <fullName evidence="10">FAD-binding FR-type domain-containing protein</fullName>
    </recommendedName>
</protein>
<dbReference type="Pfam" id="PF00970">
    <property type="entry name" value="FAD_binding_6"/>
    <property type="match status" value="1"/>
</dbReference>
<evidence type="ECO:0000256" key="6">
    <source>
        <dbReference type="ARBA" id="ARBA00023002"/>
    </source>
</evidence>
<reference evidence="12" key="1">
    <citation type="submission" date="2016-09" db="EMBL/GenBank/DDBJ databases">
        <title>Acidihalobacter prosperus F5.</title>
        <authorList>
            <person name="Khaleque H.N."/>
            <person name="Ramsay J.P."/>
            <person name="Kaksonen A.H."/>
            <person name="Boxall N.J."/>
            <person name="Watkin E.L.J."/>
        </authorList>
    </citation>
    <scope>NUCLEOTIDE SEQUENCE [LARGE SCALE GENOMIC DNA]</scope>
    <source>
        <strain evidence="12">F5</strain>
    </source>
</reference>
<keyword evidence="12" id="KW-1185">Reference proteome</keyword>
<evidence type="ECO:0000259" key="10">
    <source>
        <dbReference type="PROSITE" id="PS51384"/>
    </source>
</evidence>
<keyword evidence="2" id="KW-0285">Flavoprotein</keyword>
<evidence type="ECO:0000313" key="12">
    <source>
        <dbReference type="Proteomes" id="UP000095401"/>
    </source>
</evidence>
<dbReference type="SUPFAM" id="SSF63380">
    <property type="entry name" value="Riboflavin synthase domain-like"/>
    <property type="match status" value="1"/>
</dbReference>
<dbReference type="PRINTS" id="PR00406">
    <property type="entry name" value="CYTB5RDTASE"/>
</dbReference>
<dbReference type="EMBL" id="CP017415">
    <property type="protein sequence ID" value="AOU99052.1"/>
    <property type="molecule type" value="Genomic_DNA"/>
</dbReference>
<dbReference type="GO" id="GO:0016491">
    <property type="term" value="F:oxidoreductase activity"/>
    <property type="evidence" value="ECO:0007669"/>
    <property type="project" value="UniProtKB-KW"/>
</dbReference>
<evidence type="ECO:0000256" key="2">
    <source>
        <dbReference type="ARBA" id="ARBA00022630"/>
    </source>
</evidence>
<name>A0A1D8IRD5_9GAMM</name>
<proteinExistence type="predicted"/>
<dbReference type="SUPFAM" id="SSF52343">
    <property type="entry name" value="Ferredoxin reductase-like, C-terminal NADP-linked domain"/>
    <property type="match status" value="1"/>
</dbReference>
<dbReference type="InterPro" id="IPR001709">
    <property type="entry name" value="Flavoprot_Pyr_Nucl_cyt_Rdtase"/>
</dbReference>
<dbReference type="PRINTS" id="PR00371">
    <property type="entry name" value="FPNCR"/>
</dbReference>
<dbReference type="KEGG" id="aprs:BI364_14870"/>
<dbReference type="InterPro" id="IPR017938">
    <property type="entry name" value="Riboflavin_synthase-like_b-brl"/>
</dbReference>
<dbReference type="PROSITE" id="PS51384">
    <property type="entry name" value="FAD_FR"/>
    <property type="match status" value="1"/>
</dbReference>
<comment type="cofactor">
    <cofactor evidence="1">
        <name>FAD</name>
        <dbReference type="ChEBI" id="CHEBI:57692"/>
    </cofactor>
</comment>
<evidence type="ECO:0000256" key="4">
    <source>
        <dbReference type="ARBA" id="ARBA00022723"/>
    </source>
</evidence>
<dbReference type="InterPro" id="IPR017927">
    <property type="entry name" value="FAD-bd_FR_type"/>
</dbReference>
<evidence type="ECO:0000256" key="5">
    <source>
        <dbReference type="ARBA" id="ARBA00022827"/>
    </source>
</evidence>
<evidence type="ECO:0000313" key="11">
    <source>
        <dbReference type="EMBL" id="AOU99052.1"/>
    </source>
</evidence>
<evidence type="ECO:0000256" key="9">
    <source>
        <dbReference type="ARBA" id="ARBA00034078"/>
    </source>
</evidence>
<dbReference type="InterPro" id="IPR008333">
    <property type="entry name" value="Cbr1-like_FAD-bd_dom"/>
</dbReference>
<accession>A0A1D8IRD5</accession>
<dbReference type="Gene3D" id="2.40.30.10">
    <property type="entry name" value="Translation factors"/>
    <property type="match status" value="1"/>
</dbReference>
<evidence type="ECO:0000256" key="1">
    <source>
        <dbReference type="ARBA" id="ARBA00001974"/>
    </source>
</evidence>
<keyword evidence="6" id="KW-0560">Oxidoreductase</keyword>
<dbReference type="GO" id="GO:0051537">
    <property type="term" value="F:2 iron, 2 sulfur cluster binding"/>
    <property type="evidence" value="ECO:0007669"/>
    <property type="project" value="UniProtKB-KW"/>
</dbReference>
<dbReference type="RefSeq" id="WP_070079405.1">
    <property type="nucleotide sequence ID" value="NZ_CP017415.1"/>
</dbReference>
<dbReference type="GO" id="GO:0046872">
    <property type="term" value="F:metal ion binding"/>
    <property type="evidence" value="ECO:0007669"/>
    <property type="project" value="UniProtKB-KW"/>
</dbReference>
<comment type="cofactor">
    <cofactor evidence="9">
        <name>[2Fe-2S] cluster</name>
        <dbReference type="ChEBI" id="CHEBI:190135"/>
    </cofactor>
</comment>
<keyword evidence="7" id="KW-0408">Iron</keyword>
<keyword evidence="8" id="KW-0411">Iron-sulfur</keyword>
<dbReference type="Pfam" id="PF00175">
    <property type="entry name" value="NAD_binding_1"/>
    <property type="match status" value="1"/>
</dbReference>
<gene>
    <name evidence="11" type="ORF">BI364_14870</name>
</gene>
<organism evidence="11 12">
    <name type="scientific">Acidihalobacter yilgarnensis</name>
    <dbReference type="NCBI Taxonomy" id="2819280"/>
    <lineage>
        <taxon>Bacteria</taxon>
        <taxon>Pseudomonadati</taxon>
        <taxon>Pseudomonadota</taxon>
        <taxon>Gammaproteobacteria</taxon>
        <taxon>Chromatiales</taxon>
        <taxon>Ectothiorhodospiraceae</taxon>
        <taxon>Acidihalobacter</taxon>
    </lineage>
</organism>
<keyword evidence="5" id="KW-0274">FAD</keyword>
<dbReference type="InterPro" id="IPR001433">
    <property type="entry name" value="OxRdtase_FAD/NAD-bd"/>
</dbReference>
<evidence type="ECO:0000256" key="7">
    <source>
        <dbReference type="ARBA" id="ARBA00023004"/>
    </source>
</evidence>
<evidence type="ECO:0000256" key="8">
    <source>
        <dbReference type="ARBA" id="ARBA00023014"/>
    </source>
</evidence>
<dbReference type="Proteomes" id="UP000095401">
    <property type="component" value="Chromosome"/>
</dbReference>
<keyword evidence="4" id="KW-0479">Metal-binding</keyword>
<dbReference type="InterPro" id="IPR039261">
    <property type="entry name" value="FNR_nucleotide-bd"/>
</dbReference>
<dbReference type="Gene3D" id="3.40.50.80">
    <property type="entry name" value="Nucleotide-binding domain of ferredoxin-NADP reductase (FNR) module"/>
    <property type="match status" value="1"/>
</dbReference>
<sequence>MSHAPLAAGDFSAEIVEIRRESPTIKSFWLDYGEQPVGFLPGQWIDLYARVGDRVEVGGYSIVSEPGVRGRLQLAVKDSATHAVTHYLHSSARVGDVVGISGGQGVFRYERAMGDRLVLLAGGIGVTPLLSILRYVYASAAGVSATLIYSVSDPQDILFREELDAMSAARDNIRCFYTVTQPLNRDWSGFEGRINRVLLDEAGVDCDALYYFCGPPGFVDDMARDLQHGGLSPTQLIYEKWW</sequence>
<feature type="domain" description="FAD-binding FR-type" evidence="10">
    <location>
        <begin position="8"/>
        <end position="110"/>
    </location>
</feature>